<organism evidence="5 6">
    <name type="scientific">Paralvinella palmiformis</name>
    <dbReference type="NCBI Taxonomy" id="53620"/>
    <lineage>
        <taxon>Eukaryota</taxon>
        <taxon>Metazoa</taxon>
        <taxon>Spiralia</taxon>
        <taxon>Lophotrochozoa</taxon>
        <taxon>Annelida</taxon>
        <taxon>Polychaeta</taxon>
        <taxon>Sedentaria</taxon>
        <taxon>Canalipalpata</taxon>
        <taxon>Terebellida</taxon>
        <taxon>Terebelliformia</taxon>
        <taxon>Alvinellidae</taxon>
        <taxon>Paralvinella</taxon>
    </lineage>
</organism>
<evidence type="ECO:0000256" key="1">
    <source>
        <dbReference type="ARBA" id="ARBA00022737"/>
    </source>
</evidence>
<evidence type="ECO:0000256" key="3">
    <source>
        <dbReference type="PROSITE-ProRule" id="PRU00023"/>
    </source>
</evidence>
<dbReference type="Proteomes" id="UP001208570">
    <property type="component" value="Unassembled WGS sequence"/>
</dbReference>
<dbReference type="SMART" id="SM00969">
    <property type="entry name" value="SOCS_box"/>
    <property type="match status" value="1"/>
</dbReference>
<evidence type="ECO:0000259" key="4">
    <source>
        <dbReference type="PROSITE" id="PS50225"/>
    </source>
</evidence>
<feature type="repeat" description="ANK" evidence="3">
    <location>
        <begin position="331"/>
        <end position="363"/>
    </location>
</feature>
<dbReference type="EMBL" id="JAODUP010000244">
    <property type="protein sequence ID" value="KAK2155262.1"/>
    <property type="molecule type" value="Genomic_DNA"/>
</dbReference>
<accession>A0AAD9JLM0</accession>
<dbReference type="InterPro" id="IPR001496">
    <property type="entry name" value="SOCS_box"/>
</dbReference>
<dbReference type="SUPFAM" id="SSF48403">
    <property type="entry name" value="Ankyrin repeat"/>
    <property type="match status" value="2"/>
</dbReference>
<dbReference type="PROSITE" id="PS50297">
    <property type="entry name" value="ANK_REP_REGION"/>
    <property type="match status" value="3"/>
</dbReference>
<proteinExistence type="predicted"/>
<dbReference type="SMART" id="SM00248">
    <property type="entry name" value="ANK"/>
    <property type="match status" value="14"/>
</dbReference>
<gene>
    <name evidence="5" type="ORF">LSH36_244g01013</name>
</gene>
<protein>
    <recommendedName>
        <fullName evidence="4">SOCS box domain-containing protein</fullName>
    </recommendedName>
</protein>
<dbReference type="InterPro" id="IPR051631">
    <property type="entry name" value="Ankyrin-KH/SAM_domain"/>
</dbReference>
<dbReference type="PROSITE" id="PS50088">
    <property type="entry name" value="ANK_REPEAT"/>
    <property type="match status" value="4"/>
</dbReference>
<evidence type="ECO:0000313" key="6">
    <source>
        <dbReference type="Proteomes" id="UP001208570"/>
    </source>
</evidence>
<dbReference type="PANTHER" id="PTHR23206:SF7">
    <property type="entry name" value="PROTEIN KINASE DOMAIN-CONTAINING PROTEIN"/>
    <property type="match status" value="1"/>
</dbReference>
<dbReference type="Gene3D" id="1.25.40.20">
    <property type="entry name" value="Ankyrin repeat-containing domain"/>
    <property type="match status" value="3"/>
</dbReference>
<sequence>MEYLEQELGNLHLEGASGLVPSDSKTGSLWDNDNTAQVPKLFDIEQAVKQGDQSMLEELVASAEPSQQSFWLFRRAPLGIELCEKALKAHPSFVTLRDDNLQTLLHQAAKSCDLDICQLLVGRGVELDARDIGENTPLLVAVSENGKSHDRLPFALDMIKYLTAAGASVNAINVTHFTPFLEAVLNNNIVMMQLLVDLGANLWHTNQCDSTALMLSCYSKDEKCFEYIMNLDDCTQDFINKRNEYGVTALHVAVCSRSLMKTRMLLENGADVDMNGYLEWVDVVDAVFPMVIDYKLASINSVLWYAYQVESIDILQCLAKFGCNVNGMTRDGIAMLHQCAIDGNLDWARSLLSLGANPNLLTKSSPLTTPLSLATSEGHLDMVNLLLNSGSNVNMPIEGRSAIFSAFNSPKIMRLLIEHGADVTGSDVQGISALACAVKCGCYEAAKILLLYGADVNICLPSTRMWMGEPSLLFVEVKRCHPDPSMLKLLLEYGADVNSINAKGQTALMCLVRQKNVCHELVSTLLQFRADISRRDDSGKNVFFINVHTHEALPIAVLLLDAGACVNCMDNKGNTPLVFAVGNHSICDVFALLKVNCDLKLQKAFRQAVLSEQYNTSIMLYLAGCDINEVNLWIKENGTAKYRVPVTNHKLMEFVKDITSHPPVLKLLCRQAVRVHIASKGCSTSLSQLPVPKVIQQYLDLADLEPFLS</sequence>
<dbReference type="PROSITE" id="PS50225">
    <property type="entry name" value="SOCS"/>
    <property type="match status" value="1"/>
</dbReference>
<reference evidence="5" key="1">
    <citation type="journal article" date="2023" name="Mol. Biol. Evol.">
        <title>Third-Generation Sequencing Reveals the Adaptive Role of the Epigenome in Three Deep-Sea Polychaetes.</title>
        <authorList>
            <person name="Perez M."/>
            <person name="Aroh O."/>
            <person name="Sun Y."/>
            <person name="Lan Y."/>
            <person name="Juniper S.K."/>
            <person name="Young C.R."/>
            <person name="Angers B."/>
            <person name="Qian P.Y."/>
        </authorList>
    </citation>
    <scope>NUCLEOTIDE SEQUENCE</scope>
    <source>
        <strain evidence="5">P08H-3</strain>
    </source>
</reference>
<dbReference type="GO" id="GO:0005737">
    <property type="term" value="C:cytoplasm"/>
    <property type="evidence" value="ECO:0007669"/>
    <property type="project" value="TreeGrafter"/>
</dbReference>
<feature type="repeat" description="ANK" evidence="3">
    <location>
        <begin position="366"/>
        <end position="398"/>
    </location>
</feature>
<name>A0AAD9JLM0_9ANNE</name>
<feature type="repeat" description="ANK" evidence="3">
    <location>
        <begin position="100"/>
        <end position="132"/>
    </location>
</feature>
<dbReference type="PROSITE" id="PS00018">
    <property type="entry name" value="EF_HAND_1"/>
    <property type="match status" value="1"/>
</dbReference>
<dbReference type="InterPro" id="IPR018247">
    <property type="entry name" value="EF_Hand_1_Ca_BS"/>
</dbReference>
<keyword evidence="2 3" id="KW-0040">ANK repeat</keyword>
<keyword evidence="6" id="KW-1185">Reference proteome</keyword>
<dbReference type="PANTHER" id="PTHR23206">
    <property type="entry name" value="MASK PROTEIN"/>
    <property type="match status" value="1"/>
</dbReference>
<dbReference type="InterPro" id="IPR002110">
    <property type="entry name" value="Ankyrin_rpt"/>
</dbReference>
<feature type="repeat" description="ANK" evidence="3">
    <location>
        <begin position="245"/>
        <end position="277"/>
    </location>
</feature>
<feature type="domain" description="SOCS box" evidence="4">
    <location>
        <begin position="660"/>
        <end position="705"/>
    </location>
</feature>
<dbReference type="Pfam" id="PF13637">
    <property type="entry name" value="Ank_4"/>
    <property type="match status" value="1"/>
</dbReference>
<evidence type="ECO:0000256" key="2">
    <source>
        <dbReference type="ARBA" id="ARBA00023043"/>
    </source>
</evidence>
<dbReference type="GO" id="GO:0045087">
    <property type="term" value="P:innate immune response"/>
    <property type="evidence" value="ECO:0007669"/>
    <property type="project" value="TreeGrafter"/>
</dbReference>
<evidence type="ECO:0000313" key="5">
    <source>
        <dbReference type="EMBL" id="KAK2155262.1"/>
    </source>
</evidence>
<keyword evidence="1" id="KW-0677">Repeat</keyword>
<comment type="caution">
    <text evidence="5">The sequence shown here is derived from an EMBL/GenBank/DDBJ whole genome shotgun (WGS) entry which is preliminary data.</text>
</comment>
<dbReference type="Pfam" id="PF12796">
    <property type="entry name" value="Ank_2"/>
    <property type="match status" value="3"/>
</dbReference>
<dbReference type="Pfam" id="PF07525">
    <property type="entry name" value="SOCS_box"/>
    <property type="match status" value="1"/>
</dbReference>
<dbReference type="AlphaFoldDB" id="A0AAD9JLM0"/>
<dbReference type="InterPro" id="IPR036770">
    <property type="entry name" value="Ankyrin_rpt-contain_sf"/>
</dbReference>